<evidence type="ECO:0000256" key="1">
    <source>
        <dbReference type="SAM" id="Phobius"/>
    </source>
</evidence>
<keyword evidence="3" id="KW-1185">Reference proteome</keyword>
<protein>
    <submittedName>
        <fullName evidence="2">Uncharacterized protein</fullName>
    </submittedName>
</protein>
<keyword evidence="1" id="KW-1133">Transmembrane helix</keyword>
<sequence length="97" mass="10727">MWPGLCVEVWERGGVGMWLGLYVGRGSLWVLVAWEWRQLVGAVRGEVGSWWVLGVGVFRVVLVVPVIDGVAETNMLSQDAKDVLRKAVKSRAFSDLA</sequence>
<dbReference type="AlphaFoldDB" id="A0A5J6ZDM8"/>
<organism evidence="2 3">
    <name type="scientific">Corynebacterium urogenitale</name>
    <dbReference type="NCBI Taxonomy" id="2487892"/>
    <lineage>
        <taxon>Bacteria</taxon>
        <taxon>Bacillati</taxon>
        <taxon>Actinomycetota</taxon>
        <taxon>Actinomycetes</taxon>
        <taxon>Mycobacteriales</taxon>
        <taxon>Corynebacteriaceae</taxon>
        <taxon>Corynebacterium</taxon>
    </lineage>
</organism>
<accession>A0A5J6ZDM8</accession>
<name>A0A5J6ZDM8_9CORY</name>
<gene>
    <name evidence="2" type="ORF">CUROG_08360</name>
</gene>
<feature type="transmembrane region" description="Helical" evidence="1">
    <location>
        <begin position="15"/>
        <end position="36"/>
    </location>
</feature>
<evidence type="ECO:0000313" key="2">
    <source>
        <dbReference type="EMBL" id="QFQ03020.1"/>
    </source>
</evidence>
<proteinExistence type="predicted"/>
<feature type="transmembrane region" description="Helical" evidence="1">
    <location>
        <begin position="48"/>
        <end position="67"/>
    </location>
</feature>
<keyword evidence="1" id="KW-0812">Transmembrane</keyword>
<dbReference type="KEGG" id="cuo:CUROG_08360"/>
<reference evidence="3" key="1">
    <citation type="submission" date="2019-10" db="EMBL/GenBank/DDBJ databases">
        <title>Complete genome sequence of Corynebacterium urogenitalis DSM 108747, isolated from the genital tract of a cow.</title>
        <authorList>
            <person name="Ruckert C."/>
            <person name="Ballas P."/>
            <person name="Wagener K."/>
            <person name="Drillich M."/>
            <person name="Kaempfer P."/>
            <person name="Busse H.-J."/>
            <person name="Ehling-Schulz M."/>
        </authorList>
    </citation>
    <scope>NUCLEOTIDE SEQUENCE [LARGE SCALE GENOMIC DNA]</scope>
    <source>
        <strain evidence="3">LMM 1652</strain>
    </source>
</reference>
<evidence type="ECO:0000313" key="3">
    <source>
        <dbReference type="Proteomes" id="UP000326711"/>
    </source>
</evidence>
<dbReference type="Proteomes" id="UP000326711">
    <property type="component" value="Chromosome"/>
</dbReference>
<dbReference type="EMBL" id="CP045032">
    <property type="protein sequence ID" value="QFQ03020.1"/>
    <property type="molecule type" value="Genomic_DNA"/>
</dbReference>
<keyword evidence="1" id="KW-0472">Membrane</keyword>